<evidence type="ECO:0000256" key="1">
    <source>
        <dbReference type="SAM" id="MobiDB-lite"/>
    </source>
</evidence>
<gene>
    <name evidence="2" type="ORF">EZS28_031537</name>
</gene>
<accession>A0A5J4URC7</accession>
<feature type="region of interest" description="Disordered" evidence="1">
    <location>
        <begin position="335"/>
        <end position="355"/>
    </location>
</feature>
<dbReference type="Proteomes" id="UP000324800">
    <property type="component" value="Unassembled WGS sequence"/>
</dbReference>
<evidence type="ECO:0000313" key="2">
    <source>
        <dbReference type="EMBL" id="KAA6372937.1"/>
    </source>
</evidence>
<dbReference type="EMBL" id="SNRW01013157">
    <property type="protein sequence ID" value="KAA6372937.1"/>
    <property type="molecule type" value="Genomic_DNA"/>
</dbReference>
<proteinExistence type="predicted"/>
<reference evidence="2 3" key="1">
    <citation type="submission" date="2019-03" db="EMBL/GenBank/DDBJ databases">
        <title>Single cell metagenomics reveals metabolic interactions within the superorganism composed of flagellate Streblomastix strix and complex community of Bacteroidetes bacteria on its surface.</title>
        <authorList>
            <person name="Treitli S.C."/>
            <person name="Kolisko M."/>
            <person name="Husnik F."/>
            <person name="Keeling P."/>
            <person name="Hampl V."/>
        </authorList>
    </citation>
    <scope>NUCLEOTIDE SEQUENCE [LARGE SCALE GENOMIC DNA]</scope>
    <source>
        <strain evidence="2">ST1C</strain>
    </source>
</reference>
<name>A0A5J4URC7_9EUKA</name>
<dbReference type="AlphaFoldDB" id="A0A5J4URC7"/>
<comment type="caution">
    <text evidence="2">The sequence shown here is derived from an EMBL/GenBank/DDBJ whole genome shotgun (WGS) entry which is preliminary data.</text>
</comment>
<sequence>MFSMPSKIVAKFLSSSKSFLVLGLTTTSRLEWNIRNLRKTKVYEIKYDSNANWNDFNVFAIDREITVTDTDARPALRMLPKQDTYFFYQIQGSAYGVEREQNFTVYWNIIGPWNGSDPIKIYKQLGLFASHMSVLDTPAITVERENQQLDQHAEQPLPVPESHPAKNDAVLPFMKNIFNQATHIPEELLHQQLIASVQHLIEQYNDEKVADYDRNGKFPTKYEAVEKARDLDLEFEAEVQQLAVDCQRDSAAIIACLATNDAELATELILTYHCLVRVIAGKAQQHREQALAPSMFKNLLCQDISVSDKFEKSQKKCQKNKINICYNLQHSYKTNQHRGTKSPLNSQNRNESRLTKTLRITKQNKKPEILNARTGKPSDQHSLYQKEEQKEGIILQYSIDLGKTSVPNRLMASLDYWDEIGGTQTIIIEAQPEWISPAVPFFFQSQQQPCHV</sequence>
<protein>
    <submittedName>
        <fullName evidence="2">Uncharacterized protein</fullName>
    </submittedName>
</protein>
<organism evidence="2 3">
    <name type="scientific">Streblomastix strix</name>
    <dbReference type="NCBI Taxonomy" id="222440"/>
    <lineage>
        <taxon>Eukaryota</taxon>
        <taxon>Metamonada</taxon>
        <taxon>Preaxostyla</taxon>
        <taxon>Oxymonadida</taxon>
        <taxon>Streblomastigidae</taxon>
        <taxon>Streblomastix</taxon>
    </lineage>
</organism>
<evidence type="ECO:0000313" key="3">
    <source>
        <dbReference type="Proteomes" id="UP000324800"/>
    </source>
</evidence>